<dbReference type="PANTHER" id="PTHR16943:SF8">
    <property type="entry name" value="2-METHYLCITRATE DEHYDRATASE"/>
    <property type="match status" value="1"/>
</dbReference>
<dbReference type="InterPro" id="IPR005656">
    <property type="entry name" value="MmgE_PrpD"/>
</dbReference>
<proteinExistence type="inferred from homology"/>
<evidence type="ECO:0000313" key="5">
    <source>
        <dbReference type="Proteomes" id="UP000805841"/>
    </source>
</evidence>
<dbReference type="Pfam" id="PF03972">
    <property type="entry name" value="MmgE_PrpD_N"/>
    <property type="match status" value="1"/>
</dbReference>
<accession>A0ABR7Z1X5</accession>
<name>A0ABR7Z1X5_9PSED</name>
<dbReference type="Gene3D" id="1.10.4100.10">
    <property type="entry name" value="2-methylcitrate dehydratase PrpD"/>
    <property type="match status" value="1"/>
</dbReference>
<comment type="caution">
    <text evidence="4">The sequence shown here is derived from an EMBL/GenBank/DDBJ whole genome shotgun (WGS) entry which is preliminary data.</text>
</comment>
<dbReference type="Proteomes" id="UP000805841">
    <property type="component" value="Unassembled WGS sequence"/>
</dbReference>
<protein>
    <submittedName>
        <fullName evidence="4">MmgE/PrpD family protein</fullName>
    </submittedName>
</protein>
<evidence type="ECO:0000259" key="3">
    <source>
        <dbReference type="Pfam" id="PF19305"/>
    </source>
</evidence>
<dbReference type="InterPro" id="IPR045337">
    <property type="entry name" value="MmgE_PrpD_C"/>
</dbReference>
<gene>
    <name evidence="4" type="ORF">HAQ05_12300</name>
</gene>
<sequence>MRDDPIVFRLAHAVAKIDFTALPIEVVEAAKHLISDCLLVAAAGQSSPLANGVRAAITASVGSCRTWFASDLPRMGPQEASFLNAYHAGLLGYGSINAKAHADAVCLPAAWAVAEQQGRSGAELIWAFVAGSEIVGRLSHHASHRSAGWSHTSVYGSIGAAVSAGVLLRLTPEQLAHGIALSIGQAGGTQQASVESAASRRLLPAFAARNGVFAAQLAAAGVTGPRFPVEGQFGLRALYEAGDDKLLFQHLWSDWRLLDTSLKPYPVSACSQAAIEALLHLQLQHALVEADILEIVAYVSPYMFRYVGAEFSLQGDLEMLGQFNLRYHLASALLRGPMALAHLTSDALMDAEVARVVGKVHLRVDPRNRSDLAPVTLSVTRRDGSTIEYVQQHPPGSRQQPMSATALALKAHQCGLRGGFDGRELLTKVSELDQIACLGGHAEAMDLFGELER</sequence>
<reference evidence="4 5" key="1">
    <citation type="journal article" date="2020" name="Insects">
        <title>Bacteria Belonging to Pseudomonas typographi sp. nov. from the Bark Beetle Ips typographus Have Genomic Potential to Aid in the Host Ecology.</title>
        <authorList>
            <person name="Peral-Aranega E."/>
            <person name="Saati-Santamaria Z."/>
            <person name="Kolarik M."/>
            <person name="Rivas R."/>
            <person name="Garcia-Fraile P."/>
        </authorList>
    </citation>
    <scope>NUCLEOTIDE SEQUENCE [LARGE SCALE GENOMIC DNA]</scope>
    <source>
        <strain evidence="4 5">CA3A</strain>
    </source>
</reference>
<dbReference type="RefSeq" id="WP_190420881.1">
    <property type="nucleotide sequence ID" value="NZ_JAAOCA010000013.1"/>
</dbReference>
<dbReference type="PANTHER" id="PTHR16943">
    <property type="entry name" value="2-METHYLCITRATE DEHYDRATASE-RELATED"/>
    <property type="match status" value="1"/>
</dbReference>
<comment type="similarity">
    <text evidence="1">Belongs to the PrpD family.</text>
</comment>
<organism evidence="4 5">
    <name type="scientific">Pseudomonas typographi</name>
    <dbReference type="NCBI Taxonomy" id="2715964"/>
    <lineage>
        <taxon>Bacteria</taxon>
        <taxon>Pseudomonadati</taxon>
        <taxon>Pseudomonadota</taxon>
        <taxon>Gammaproteobacteria</taxon>
        <taxon>Pseudomonadales</taxon>
        <taxon>Pseudomonadaceae</taxon>
        <taxon>Pseudomonas</taxon>
    </lineage>
</organism>
<evidence type="ECO:0000256" key="1">
    <source>
        <dbReference type="ARBA" id="ARBA00006174"/>
    </source>
</evidence>
<dbReference type="EMBL" id="JAAOCA010000013">
    <property type="protein sequence ID" value="MBD1599480.1"/>
    <property type="molecule type" value="Genomic_DNA"/>
</dbReference>
<dbReference type="SUPFAM" id="SSF103378">
    <property type="entry name" value="2-methylcitrate dehydratase PrpD"/>
    <property type="match status" value="1"/>
</dbReference>
<keyword evidence="5" id="KW-1185">Reference proteome</keyword>
<dbReference type="InterPro" id="IPR036148">
    <property type="entry name" value="MmgE/PrpD_sf"/>
</dbReference>
<feature type="domain" description="MmgE/PrpD N-terminal" evidence="2">
    <location>
        <begin position="9"/>
        <end position="243"/>
    </location>
</feature>
<dbReference type="Pfam" id="PF19305">
    <property type="entry name" value="MmgE_PrpD_C"/>
    <property type="match status" value="1"/>
</dbReference>
<dbReference type="InterPro" id="IPR042188">
    <property type="entry name" value="MmgE/PrpD_sf_2"/>
</dbReference>
<evidence type="ECO:0000313" key="4">
    <source>
        <dbReference type="EMBL" id="MBD1599480.1"/>
    </source>
</evidence>
<evidence type="ECO:0000259" key="2">
    <source>
        <dbReference type="Pfam" id="PF03972"/>
    </source>
</evidence>
<dbReference type="InterPro" id="IPR045336">
    <property type="entry name" value="MmgE_PrpD_N"/>
</dbReference>
<dbReference type="InterPro" id="IPR042183">
    <property type="entry name" value="MmgE/PrpD_sf_1"/>
</dbReference>
<feature type="domain" description="MmgE/PrpD C-terminal" evidence="3">
    <location>
        <begin position="265"/>
        <end position="414"/>
    </location>
</feature>
<dbReference type="Gene3D" id="3.30.1330.120">
    <property type="entry name" value="2-methylcitrate dehydratase PrpD"/>
    <property type="match status" value="1"/>
</dbReference>